<evidence type="ECO:0000256" key="13">
    <source>
        <dbReference type="ARBA" id="ARBA00046280"/>
    </source>
</evidence>
<sequence>MADVTNAFKATVKAVKSRLKSQGNAAGDSVTNILPTAKHRGEFETKAREVTKSITKLRDFLLQHRKDYVNAGSLLSGHLSSMSDAERDQLDNDAQNIIKTCRETIHRFRQEAQKQKVHPQVKEHRAIVIFVIDAYLKAVCRIYSEQKAVRVKRVVDKKKISRLEPDKKRSHVARLQTGHKAEEAAGVAKKDTRATGEKASRPQTVDLPPEKPSYEDTDTDISPEEAQMFEQENKALYDEMNSMVEDVRQIEGKVVEIAQLQEIFTEKVLEQDKQIDMISTTVVGASINVKDANEEIREAIKKKAEFRVWILFFLVVCSFSLLFLDWYNG</sequence>
<evidence type="ECO:0000256" key="9">
    <source>
        <dbReference type="ARBA" id="ARBA00022927"/>
    </source>
</evidence>
<dbReference type="SUPFAM" id="SSF47661">
    <property type="entry name" value="t-snare proteins"/>
    <property type="match status" value="1"/>
</dbReference>
<feature type="region of interest" description="Disordered" evidence="14">
    <location>
        <begin position="166"/>
        <end position="218"/>
    </location>
</feature>
<evidence type="ECO:0000256" key="8">
    <source>
        <dbReference type="ARBA" id="ARBA00022892"/>
    </source>
</evidence>
<dbReference type="PANTHER" id="PTHR15959">
    <property type="entry name" value="SYNTAXIN-18"/>
    <property type="match status" value="1"/>
</dbReference>
<dbReference type="PROSITE" id="PS50192">
    <property type="entry name" value="T_SNARE"/>
    <property type="match status" value="1"/>
</dbReference>
<dbReference type="Gene3D" id="1.20.5.110">
    <property type="match status" value="1"/>
</dbReference>
<dbReference type="GO" id="GO:0015031">
    <property type="term" value="P:protein transport"/>
    <property type="evidence" value="ECO:0007669"/>
    <property type="project" value="UniProtKB-KW"/>
</dbReference>
<feature type="transmembrane region" description="Helical" evidence="15">
    <location>
        <begin position="306"/>
        <end position="327"/>
    </location>
</feature>
<proteinExistence type="inferred from homology"/>
<dbReference type="Pfam" id="PF10496">
    <property type="entry name" value="Syntaxin-18_N"/>
    <property type="match status" value="1"/>
</dbReference>
<feature type="domain" description="T-SNARE coiled-coil homology" evidence="16">
    <location>
        <begin position="237"/>
        <end position="299"/>
    </location>
</feature>
<evidence type="ECO:0000256" key="3">
    <source>
        <dbReference type="ARBA" id="ARBA00009063"/>
    </source>
</evidence>
<keyword evidence="7" id="KW-0256">Endoplasmic reticulum</keyword>
<dbReference type="EMBL" id="JBAMIC010000003">
    <property type="protein sequence ID" value="KAK7109974.1"/>
    <property type="molecule type" value="Genomic_DNA"/>
</dbReference>
<gene>
    <name evidence="17" type="ORF">V1264_013919</name>
</gene>
<keyword evidence="10 15" id="KW-1133">Transmembrane helix</keyword>
<evidence type="ECO:0000256" key="10">
    <source>
        <dbReference type="ARBA" id="ARBA00022989"/>
    </source>
</evidence>
<dbReference type="InterPro" id="IPR000727">
    <property type="entry name" value="T_SNARE_dom"/>
</dbReference>
<dbReference type="PANTHER" id="PTHR15959:SF0">
    <property type="entry name" value="SYNTAXIN-18"/>
    <property type="match status" value="1"/>
</dbReference>
<evidence type="ECO:0000256" key="2">
    <source>
        <dbReference type="ARBA" id="ARBA00004389"/>
    </source>
</evidence>
<keyword evidence="5" id="KW-0813">Transport</keyword>
<keyword evidence="8" id="KW-0931">ER-Golgi transport</keyword>
<name>A0AAN9BRN5_9CAEN</name>
<evidence type="ECO:0000256" key="6">
    <source>
        <dbReference type="ARBA" id="ARBA00022692"/>
    </source>
</evidence>
<evidence type="ECO:0000259" key="16">
    <source>
        <dbReference type="PROSITE" id="PS50192"/>
    </source>
</evidence>
<dbReference type="Proteomes" id="UP001374579">
    <property type="component" value="Unassembled WGS sequence"/>
</dbReference>
<protein>
    <recommendedName>
        <fullName evidence="4">Syntaxin-18</fullName>
    </recommendedName>
</protein>
<keyword evidence="6 15" id="KW-0812">Transmembrane</keyword>
<evidence type="ECO:0000313" key="18">
    <source>
        <dbReference type="Proteomes" id="UP001374579"/>
    </source>
</evidence>
<evidence type="ECO:0000256" key="12">
    <source>
        <dbReference type="ARBA" id="ARBA00023136"/>
    </source>
</evidence>
<feature type="compositionally biased region" description="Basic and acidic residues" evidence="14">
    <location>
        <begin position="179"/>
        <end position="200"/>
    </location>
</feature>
<keyword evidence="11" id="KW-0175">Coiled coil</keyword>
<evidence type="ECO:0000256" key="7">
    <source>
        <dbReference type="ARBA" id="ARBA00022824"/>
    </source>
</evidence>
<evidence type="ECO:0000313" key="17">
    <source>
        <dbReference type="EMBL" id="KAK7109974.1"/>
    </source>
</evidence>
<keyword evidence="9" id="KW-0653">Protein transport</keyword>
<dbReference type="CDD" id="cd15850">
    <property type="entry name" value="SNARE_syntaxin18"/>
    <property type="match status" value="1"/>
</dbReference>
<dbReference type="GO" id="GO:0031201">
    <property type="term" value="C:SNARE complex"/>
    <property type="evidence" value="ECO:0007669"/>
    <property type="project" value="TreeGrafter"/>
</dbReference>
<comment type="subcellular location">
    <subcellularLocation>
        <location evidence="13">Endomembrane system</location>
        <topology evidence="13">Single-pass type IV membrane protein</topology>
    </subcellularLocation>
    <subcellularLocation>
        <location evidence="2">Endoplasmic reticulum membrane</location>
        <topology evidence="2">Single-pass membrane protein</topology>
    </subcellularLocation>
</comment>
<dbReference type="FunFam" id="1.20.5.110:FF:000015">
    <property type="entry name" value="Syntaxin-18, putative"/>
    <property type="match status" value="1"/>
</dbReference>
<comment type="caution">
    <text evidence="17">The sequence shown here is derived from an EMBL/GenBank/DDBJ whole genome shotgun (WGS) entry which is preliminary data.</text>
</comment>
<evidence type="ECO:0000256" key="15">
    <source>
        <dbReference type="SAM" id="Phobius"/>
    </source>
</evidence>
<evidence type="ECO:0000256" key="14">
    <source>
        <dbReference type="SAM" id="MobiDB-lite"/>
    </source>
</evidence>
<comment type="similarity">
    <text evidence="3">Belongs to the syntaxin family.</text>
</comment>
<dbReference type="InterPro" id="IPR010989">
    <property type="entry name" value="SNARE"/>
</dbReference>
<dbReference type="InterPro" id="IPR019529">
    <property type="entry name" value="Syntaxin-18_N"/>
</dbReference>
<evidence type="ECO:0000256" key="11">
    <source>
        <dbReference type="ARBA" id="ARBA00023054"/>
    </source>
</evidence>
<keyword evidence="12 15" id="KW-0472">Membrane</keyword>
<dbReference type="GO" id="GO:0006890">
    <property type="term" value="P:retrograde vesicle-mediated transport, Golgi to endoplasmic reticulum"/>
    <property type="evidence" value="ECO:0007669"/>
    <property type="project" value="TreeGrafter"/>
</dbReference>
<keyword evidence="18" id="KW-1185">Reference proteome</keyword>
<evidence type="ECO:0000256" key="4">
    <source>
        <dbReference type="ARBA" id="ARBA00019409"/>
    </source>
</evidence>
<accession>A0AAN9BRN5</accession>
<comment type="function">
    <text evidence="1">Syntaxin that may be involved in targeting and fusion of Golgi-derived retrograde transport vesicles with the ER.</text>
</comment>
<dbReference type="AlphaFoldDB" id="A0AAN9BRN5"/>
<evidence type="ECO:0000256" key="5">
    <source>
        <dbReference type="ARBA" id="ARBA00022448"/>
    </source>
</evidence>
<dbReference type="GO" id="GO:0005789">
    <property type="term" value="C:endoplasmic reticulum membrane"/>
    <property type="evidence" value="ECO:0007669"/>
    <property type="project" value="UniProtKB-SubCell"/>
</dbReference>
<evidence type="ECO:0000256" key="1">
    <source>
        <dbReference type="ARBA" id="ARBA00003746"/>
    </source>
</evidence>
<organism evidence="17 18">
    <name type="scientific">Littorina saxatilis</name>
    <dbReference type="NCBI Taxonomy" id="31220"/>
    <lineage>
        <taxon>Eukaryota</taxon>
        <taxon>Metazoa</taxon>
        <taxon>Spiralia</taxon>
        <taxon>Lophotrochozoa</taxon>
        <taxon>Mollusca</taxon>
        <taxon>Gastropoda</taxon>
        <taxon>Caenogastropoda</taxon>
        <taxon>Littorinimorpha</taxon>
        <taxon>Littorinoidea</taxon>
        <taxon>Littorinidae</taxon>
        <taxon>Littorina</taxon>
    </lineage>
</organism>
<dbReference type="SUPFAM" id="SSF58038">
    <property type="entry name" value="SNARE fusion complex"/>
    <property type="match status" value="1"/>
</dbReference>
<reference evidence="17 18" key="1">
    <citation type="submission" date="2024-02" db="EMBL/GenBank/DDBJ databases">
        <title>Chromosome-scale genome assembly of the rough periwinkle Littorina saxatilis.</title>
        <authorList>
            <person name="De Jode A."/>
            <person name="Faria R."/>
            <person name="Formenti G."/>
            <person name="Sims Y."/>
            <person name="Smith T.P."/>
            <person name="Tracey A."/>
            <person name="Wood J.M.D."/>
            <person name="Zagrodzka Z.B."/>
            <person name="Johannesson K."/>
            <person name="Butlin R.K."/>
            <person name="Leder E.H."/>
        </authorList>
    </citation>
    <scope>NUCLEOTIDE SEQUENCE [LARGE SCALE GENOMIC DNA]</scope>
    <source>
        <strain evidence="17">Snail1</strain>
        <tissue evidence="17">Muscle</tissue>
    </source>
</reference>